<organism evidence="1 2">
    <name type="scientific">Phascolomyces articulosus</name>
    <dbReference type="NCBI Taxonomy" id="60185"/>
    <lineage>
        <taxon>Eukaryota</taxon>
        <taxon>Fungi</taxon>
        <taxon>Fungi incertae sedis</taxon>
        <taxon>Mucoromycota</taxon>
        <taxon>Mucoromycotina</taxon>
        <taxon>Mucoromycetes</taxon>
        <taxon>Mucorales</taxon>
        <taxon>Lichtheimiaceae</taxon>
        <taxon>Phascolomyces</taxon>
    </lineage>
</organism>
<gene>
    <name evidence="1" type="ORF">BDA99DRAFT_575222</name>
</gene>
<evidence type="ECO:0000313" key="1">
    <source>
        <dbReference type="EMBL" id="KAI9251514.1"/>
    </source>
</evidence>
<keyword evidence="2" id="KW-1185">Reference proteome</keyword>
<reference evidence="1" key="2">
    <citation type="submission" date="2023-02" db="EMBL/GenBank/DDBJ databases">
        <authorList>
            <consortium name="DOE Joint Genome Institute"/>
            <person name="Mondo S.J."/>
            <person name="Chang Y."/>
            <person name="Wang Y."/>
            <person name="Ahrendt S."/>
            <person name="Andreopoulos W."/>
            <person name="Barry K."/>
            <person name="Beard J."/>
            <person name="Benny G.L."/>
            <person name="Blankenship S."/>
            <person name="Bonito G."/>
            <person name="Cuomo C."/>
            <person name="Desiro A."/>
            <person name="Gervers K.A."/>
            <person name="Hundley H."/>
            <person name="Kuo A."/>
            <person name="LaButti K."/>
            <person name="Lang B.F."/>
            <person name="Lipzen A."/>
            <person name="O'Donnell K."/>
            <person name="Pangilinan J."/>
            <person name="Reynolds N."/>
            <person name="Sandor L."/>
            <person name="Smith M.W."/>
            <person name="Tsang A."/>
            <person name="Grigoriev I.V."/>
            <person name="Stajich J.E."/>
            <person name="Spatafora J.W."/>
        </authorList>
    </citation>
    <scope>NUCLEOTIDE SEQUENCE</scope>
    <source>
        <strain evidence="1">RSA 2281</strain>
    </source>
</reference>
<proteinExistence type="predicted"/>
<name>A0AAD5JRX7_9FUNG</name>
<evidence type="ECO:0000313" key="2">
    <source>
        <dbReference type="Proteomes" id="UP001209540"/>
    </source>
</evidence>
<dbReference type="AlphaFoldDB" id="A0AAD5JRX7"/>
<dbReference type="EMBL" id="JAIXMP010000030">
    <property type="protein sequence ID" value="KAI9251514.1"/>
    <property type="molecule type" value="Genomic_DNA"/>
</dbReference>
<protein>
    <submittedName>
        <fullName evidence="1">Uncharacterized protein</fullName>
    </submittedName>
</protein>
<reference evidence="1" key="1">
    <citation type="journal article" date="2022" name="IScience">
        <title>Evolution of zygomycete secretomes and the origins of terrestrial fungal ecologies.</title>
        <authorList>
            <person name="Chang Y."/>
            <person name="Wang Y."/>
            <person name="Mondo S."/>
            <person name="Ahrendt S."/>
            <person name="Andreopoulos W."/>
            <person name="Barry K."/>
            <person name="Beard J."/>
            <person name="Benny G.L."/>
            <person name="Blankenship S."/>
            <person name="Bonito G."/>
            <person name="Cuomo C."/>
            <person name="Desiro A."/>
            <person name="Gervers K.A."/>
            <person name="Hundley H."/>
            <person name="Kuo A."/>
            <person name="LaButti K."/>
            <person name="Lang B.F."/>
            <person name="Lipzen A."/>
            <person name="O'Donnell K."/>
            <person name="Pangilinan J."/>
            <person name="Reynolds N."/>
            <person name="Sandor L."/>
            <person name="Smith M.E."/>
            <person name="Tsang A."/>
            <person name="Grigoriev I.V."/>
            <person name="Stajich J.E."/>
            <person name="Spatafora J.W."/>
        </authorList>
    </citation>
    <scope>NUCLEOTIDE SEQUENCE</scope>
    <source>
        <strain evidence="1">RSA 2281</strain>
    </source>
</reference>
<accession>A0AAD5JRX7</accession>
<sequence length="200" mass="23874">MDNHGVMRTWRTYHFICNILRKPLFFLFLIDTVINYYTVTAEVTHTKFCFCKIDYSEDYKLMVIIFNTNGRIDIAEQNDEFIIQVQQTRNALPKFFSRADRRVYPLCETRCGLDPADRCGYYSIRIPGRSGGSRTCRSILKNEQHKHGVIRRQTYCHFGEFITRFNQFSLYVQKFLWFAHGRGALAYNPRNWRVDEAMYQ</sequence>
<comment type="caution">
    <text evidence="1">The sequence shown here is derived from an EMBL/GenBank/DDBJ whole genome shotgun (WGS) entry which is preliminary data.</text>
</comment>
<dbReference type="Proteomes" id="UP001209540">
    <property type="component" value="Unassembled WGS sequence"/>
</dbReference>